<dbReference type="Gene3D" id="1.20.5.110">
    <property type="match status" value="1"/>
</dbReference>
<feature type="disulfide bond" evidence="13">
    <location>
        <begin position="2311"/>
        <end position="2320"/>
    </location>
</feature>
<comment type="similarity">
    <text evidence="2">Belongs to the syntaxin family.</text>
</comment>
<feature type="disulfide bond" evidence="13">
    <location>
        <begin position="2646"/>
        <end position="2655"/>
    </location>
</feature>
<dbReference type="InterPro" id="IPR051022">
    <property type="entry name" value="Notch_Cell-Fate_Det"/>
</dbReference>
<feature type="compositionally biased region" description="Acidic residues" evidence="14">
    <location>
        <begin position="2776"/>
        <end position="2793"/>
    </location>
</feature>
<dbReference type="GO" id="GO:0005509">
    <property type="term" value="F:calcium ion binding"/>
    <property type="evidence" value="ECO:0007669"/>
    <property type="project" value="InterPro"/>
</dbReference>
<feature type="disulfide bond" evidence="13">
    <location>
        <begin position="1777"/>
        <end position="1786"/>
    </location>
</feature>
<feature type="domain" description="EGF-like" evidence="17">
    <location>
        <begin position="944"/>
        <end position="981"/>
    </location>
</feature>
<evidence type="ECO:0000256" key="9">
    <source>
        <dbReference type="ARBA" id="ARBA00023054"/>
    </source>
</evidence>
<dbReference type="OrthoDB" id="6434482at2759"/>
<dbReference type="PROSITE" id="PS50192">
    <property type="entry name" value="T_SNARE"/>
    <property type="match status" value="1"/>
</dbReference>
<feature type="domain" description="EGF-like" evidence="17">
    <location>
        <begin position="1388"/>
        <end position="1426"/>
    </location>
</feature>
<feature type="domain" description="EGF-like" evidence="17">
    <location>
        <begin position="677"/>
        <end position="715"/>
    </location>
</feature>
<gene>
    <name evidence="19" type="primary">notch1a</name>
    <name evidence="19" type="ORF">FJT64_027754</name>
</gene>
<dbReference type="Pfam" id="PF00008">
    <property type="entry name" value="EGF"/>
    <property type="match status" value="6"/>
</dbReference>
<feature type="domain" description="EGF-like" evidence="17">
    <location>
        <begin position="1298"/>
        <end position="1338"/>
    </location>
</feature>
<feature type="region of interest" description="Disordered" evidence="14">
    <location>
        <begin position="2758"/>
        <end position="2802"/>
    </location>
</feature>
<dbReference type="FunFam" id="1.20.5.110:FF:000006">
    <property type="entry name" value="Syntaxin 6"/>
    <property type="match status" value="1"/>
</dbReference>
<dbReference type="SMART" id="SM00179">
    <property type="entry name" value="EGF_CA"/>
    <property type="match status" value="22"/>
</dbReference>
<evidence type="ECO:0000256" key="8">
    <source>
        <dbReference type="ARBA" id="ARBA00022989"/>
    </source>
</evidence>
<feature type="disulfide bond" evidence="13">
    <location>
        <begin position="1237"/>
        <end position="1246"/>
    </location>
</feature>
<feature type="chain" id="PRO_5025331012" evidence="16">
    <location>
        <begin position="23"/>
        <end position="3056"/>
    </location>
</feature>
<feature type="disulfide bond" evidence="13">
    <location>
        <begin position="526"/>
        <end position="535"/>
    </location>
</feature>
<dbReference type="CDD" id="cd15851">
    <property type="entry name" value="SNARE_Syntaxin6"/>
    <property type="match status" value="1"/>
</dbReference>
<dbReference type="SMART" id="SM00181">
    <property type="entry name" value="EGF"/>
    <property type="match status" value="55"/>
</dbReference>
<dbReference type="Gene3D" id="2.10.25.10">
    <property type="entry name" value="Laminin"/>
    <property type="match status" value="27"/>
</dbReference>
<feature type="disulfide bond" evidence="13">
    <location>
        <begin position="1328"/>
        <end position="1337"/>
    </location>
</feature>
<keyword evidence="6 16" id="KW-0732">Signal</keyword>
<feature type="domain" description="EGF-like" evidence="17">
    <location>
        <begin position="1032"/>
        <end position="1071"/>
    </location>
</feature>
<dbReference type="InterPro" id="IPR001881">
    <property type="entry name" value="EGF-like_Ca-bd_dom"/>
</dbReference>
<keyword evidence="4 13" id="KW-0245">EGF-like domain</keyword>
<feature type="disulfide bond" evidence="13">
    <location>
        <begin position="1042"/>
        <end position="1059"/>
    </location>
</feature>
<feature type="disulfide bond" evidence="13">
    <location>
        <begin position="1061"/>
        <end position="1070"/>
    </location>
</feature>
<dbReference type="Gene3D" id="1.20.58.90">
    <property type="match status" value="1"/>
</dbReference>
<dbReference type="GO" id="GO:0016020">
    <property type="term" value="C:membrane"/>
    <property type="evidence" value="ECO:0007669"/>
    <property type="project" value="UniProtKB-SubCell"/>
</dbReference>
<feature type="domain" description="EGF-like" evidence="17">
    <location>
        <begin position="2618"/>
        <end position="2656"/>
    </location>
</feature>
<dbReference type="PROSITE" id="PS50026">
    <property type="entry name" value="EGF_3"/>
    <property type="match status" value="27"/>
</dbReference>
<evidence type="ECO:0000256" key="1">
    <source>
        <dbReference type="ARBA" id="ARBA00004211"/>
    </source>
</evidence>
<feature type="disulfide bond" evidence="13">
    <location>
        <begin position="971"/>
        <end position="980"/>
    </location>
</feature>
<feature type="region of interest" description="Disordered" evidence="14">
    <location>
        <begin position="2905"/>
        <end position="2985"/>
    </location>
</feature>
<dbReference type="EMBL" id="VIIS01001360">
    <property type="protein sequence ID" value="KAF0299493.1"/>
    <property type="molecule type" value="Genomic_DNA"/>
</dbReference>
<feature type="domain" description="EGF-like" evidence="17">
    <location>
        <begin position="2017"/>
        <end position="2055"/>
    </location>
</feature>
<organism evidence="19 20">
    <name type="scientific">Amphibalanus amphitrite</name>
    <name type="common">Striped barnacle</name>
    <name type="synonym">Balanus amphitrite</name>
    <dbReference type="NCBI Taxonomy" id="1232801"/>
    <lineage>
        <taxon>Eukaryota</taxon>
        <taxon>Metazoa</taxon>
        <taxon>Ecdysozoa</taxon>
        <taxon>Arthropoda</taxon>
        <taxon>Crustacea</taxon>
        <taxon>Multicrustacea</taxon>
        <taxon>Cirripedia</taxon>
        <taxon>Thoracica</taxon>
        <taxon>Thoracicalcarea</taxon>
        <taxon>Balanomorpha</taxon>
        <taxon>Balanoidea</taxon>
        <taxon>Balanidae</taxon>
        <taxon>Amphibalaninae</taxon>
        <taxon>Amphibalanus</taxon>
    </lineage>
</organism>
<feature type="disulfide bond" evidence="13">
    <location>
        <begin position="2222"/>
        <end position="2231"/>
    </location>
</feature>
<evidence type="ECO:0000313" key="20">
    <source>
        <dbReference type="Proteomes" id="UP000440578"/>
    </source>
</evidence>
<feature type="domain" description="EGF-like" evidence="17">
    <location>
        <begin position="1568"/>
        <end position="1607"/>
    </location>
</feature>
<keyword evidence="3" id="KW-0813">Transport</keyword>
<dbReference type="CDD" id="cd00054">
    <property type="entry name" value="EGF_CA"/>
    <property type="match status" value="12"/>
</dbReference>
<feature type="signal peptide" evidence="16">
    <location>
        <begin position="1"/>
        <end position="22"/>
    </location>
</feature>
<keyword evidence="10 15" id="KW-0472">Membrane</keyword>
<feature type="disulfide bond" evidence="13">
    <location>
        <begin position="883"/>
        <end position="892"/>
    </location>
</feature>
<evidence type="ECO:0000256" key="16">
    <source>
        <dbReference type="SAM" id="SignalP"/>
    </source>
</evidence>
<comment type="caution">
    <text evidence="13">Lacks conserved residue(s) required for the propagation of feature annotation.</text>
</comment>
<evidence type="ECO:0000256" key="4">
    <source>
        <dbReference type="ARBA" id="ARBA00022536"/>
    </source>
</evidence>
<feature type="domain" description="EGF-like" evidence="17">
    <location>
        <begin position="410"/>
        <end position="448"/>
    </location>
</feature>
<dbReference type="SUPFAM" id="SSF47661">
    <property type="entry name" value="t-snare proteins"/>
    <property type="match status" value="1"/>
</dbReference>
<evidence type="ECO:0000256" key="6">
    <source>
        <dbReference type="ARBA" id="ARBA00022729"/>
    </source>
</evidence>
<feature type="disulfide bond" evidence="13">
    <location>
        <begin position="1848"/>
        <end position="1865"/>
    </location>
</feature>
<comment type="subcellular location">
    <subcellularLocation>
        <location evidence="1">Membrane</location>
        <topology evidence="1">Single-pass type IV membrane protein</topology>
    </subcellularLocation>
</comment>
<feature type="disulfide bond" evidence="13">
    <location>
        <begin position="1506"/>
        <end position="1515"/>
    </location>
</feature>
<evidence type="ECO:0000256" key="11">
    <source>
        <dbReference type="ARBA" id="ARBA00023157"/>
    </source>
</evidence>
<dbReference type="InterPro" id="IPR000742">
    <property type="entry name" value="EGF"/>
</dbReference>
<evidence type="ECO:0000256" key="2">
    <source>
        <dbReference type="ARBA" id="ARBA00009063"/>
    </source>
</evidence>
<feature type="disulfide bond" evidence="13">
    <location>
        <begin position="2557"/>
        <end position="2566"/>
    </location>
</feature>
<feature type="disulfide bond" evidence="13">
    <location>
        <begin position="1149"/>
        <end position="1158"/>
    </location>
</feature>
<evidence type="ECO:0000259" key="18">
    <source>
        <dbReference type="PROSITE" id="PS50192"/>
    </source>
</evidence>
<dbReference type="InterPro" id="IPR010989">
    <property type="entry name" value="SNARE"/>
</dbReference>
<feature type="domain" description="EGF-like" evidence="17">
    <location>
        <begin position="498"/>
        <end position="536"/>
    </location>
</feature>
<dbReference type="PANTHER" id="PTHR24049">
    <property type="entry name" value="CRUMBS FAMILY MEMBER"/>
    <property type="match status" value="1"/>
</dbReference>
<feature type="domain" description="EGF-like" evidence="17">
    <location>
        <begin position="230"/>
        <end position="270"/>
    </location>
</feature>
<evidence type="ECO:0000256" key="10">
    <source>
        <dbReference type="ARBA" id="ARBA00023136"/>
    </source>
</evidence>
<evidence type="ECO:0000256" key="12">
    <source>
        <dbReference type="ARBA" id="ARBA00023180"/>
    </source>
</evidence>
<reference evidence="19 20" key="1">
    <citation type="submission" date="2019-07" db="EMBL/GenBank/DDBJ databases">
        <title>Draft genome assembly of a fouling barnacle, Amphibalanus amphitrite (Darwin, 1854): The first reference genome for Thecostraca.</title>
        <authorList>
            <person name="Kim W."/>
        </authorList>
    </citation>
    <scope>NUCLEOTIDE SEQUENCE [LARGE SCALE GENOMIC DNA]</scope>
    <source>
        <strain evidence="19">SNU_AA5</strain>
        <tissue evidence="19">Soma without cirri and trophi</tissue>
    </source>
</reference>
<feature type="disulfide bond" evidence="13">
    <location>
        <begin position="1416"/>
        <end position="1425"/>
    </location>
</feature>
<feature type="disulfide bond" evidence="13">
    <location>
        <begin position="796"/>
        <end position="805"/>
    </location>
</feature>
<feature type="domain" description="EGF-like" evidence="17">
    <location>
        <begin position="586"/>
        <end position="623"/>
    </location>
</feature>
<feature type="domain" description="EGF-like" evidence="17">
    <location>
        <begin position="1121"/>
        <end position="1159"/>
    </location>
</feature>
<evidence type="ECO:0000256" key="13">
    <source>
        <dbReference type="PROSITE-ProRule" id="PRU00076"/>
    </source>
</evidence>
<feature type="disulfide bond" evidence="13">
    <location>
        <begin position="1688"/>
        <end position="1697"/>
    </location>
</feature>
<keyword evidence="12" id="KW-0325">Glycoprotein</keyword>
<feature type="disulfide bond" evidence="13">
    <location>
        <begin position="349"/>
        <end position="358"/>
    </location>
</feature>
<feature type="disulfide bond" evidence="13">
    <location>
        <begin position="705"/>
        <end position="714"/>
    </location>
</feature>
<sequence>MSDYSKLAVSAVLLIFISRTIANDAYTGGRSPSIPKCSPPSLCYPDPVLFENYTRRRELRCPVDNLHCDIQYQGRADCVMVDTEAAYRNASGAGVTASSEQRCRCRPAWSGDSCQTERDPCAEHDPCGADWRCRRDPDRPLGLGCGCEARPGWTAVSGMWLFKCQCPSAWTGQVCQKPLDPCGSRATGARLCGAGFTCSRNPESVAGYRCNCRNHPGYAAKSASDPRCIIKDRCKAKPPCQNGGTCTPSAESGREYTCTCSPAWRGRHCEEPNDPCTTALNRCGTGWKCRRDPTHASGHRCGCSSKPGWTMKSDTDPSCVVADACAARRPCQNGATCRRRPGTSFSCLCPPAWSGRLCQLARDPCPSQRDVCGAGFNCTRSEASPAGFTCQCRRRPGWARISASNPQCHIQDICQADNPCANGGTCTSRGGTAFECACPPAWQGERCTEERNPCSAGATLCQPSFACSRDANATLGYVCDCSKPGWRPLSASNPRCVVADVCLARRPCLNGGTCSPRDLGQYTCRCGPAWSGDTCQLPRNPCTEGQLCGVGFLCSRDAASPAGYACNCRHRPGWGAKSDSEPGCVVVDHCVASSPCENGGTCSPHPGGYNCSCPGAWSGPQCAHPADPCTTDSTTALCGASHWNCVRDANSSVGYNCSCEERPGWAAISESEPRCRVVDPCLARQPCQNGGTCSWSRATGTVCQCPPAWQGAACDQEADPCKVEPALCGKRGNCSRDASSPVGFSCGCNVTVGYSPISRRDPRCRISDICQARSPCLHGGSCRLAGDSGMEFVCRCTPPWQGVRCQLPRDPCRKGGGQECAPFPCRRDEKRKRGFRCLCNKLGYKEGSDSKPACVVSDVCLAKQPCKNRGTCTVVQNRAVCSCTAAWRGDFCQLPAQPCGGQADPCGEDFRCSRESEALAGFSCNCHRKPGWTAKSEKDPRCVVQEPCLALRPCKNGGTCQVTATGWSCSCPPAWQGERCRQPRDPCLQKPPVCGDKRWGCRRAPDKPAGFVCDCNAKGWGPKSASRPQCVVVDACLAENPCHNGGTCSGGTGGLPTQCQCSPAWTGKRCTRPNDPCAGQKPCGKAWQCTRDPLSPAGYSCGCDARPGYKPASESDPHCIVSDMCLAHRPCHHGGTCTAGGGKSFSCRCPGAWSGSRCQNPADPCSKGQPCGAGWTCARDTSSKAGFNCGCDKKPGYMAKSANDPVCRVADVCLAREPCQNGATCQPMEGDQFKCLCRPAWTGTLCTEVHDPCSDGGDTCGEGWNCSRDSAAVAGYTCGCDGKPGWKPKSAKNPVCVISDICLARTVCKNGGKCHTTGGGGTEFRCTCPPAWGGATCSDERDPCQEESPCGRFGCERDANTTQPGYRCKCSERPGYRPISATNRTCELWNVCAIRNHCSNGGVCSPASRRRFRCRCPPAWRGPRCRQPADPCLTGGAQVCGSFTCERDPGSKVGYTCHCERQAGYKAQSASKPGCVEADACLARQPCTNGGTCRTDDSKEGFSCACPPAWRGATCADPADPCRNVSAVVCARGWRCSRDTDSVVGYNCGCDAHAGWNATSASDPKCAVSDMCLAARDVCHHGGTCTSLGGRQYRCDCHPAWRGKRCSFPNDPCASDSLDKPCGVKWKCSRDPSKQLGYNCSCTSKPGWRATSKTDPRCVIYDRCLAEKPCLNGGSCSPRPGGGFVCACRPAWSGVRCAEPRDPCDAEEQMCGKEWRCERDPNVTLGFSCGCGSKPGWRPAGGSDPRCTVSDICLAKSPCQNGGTCQTRGEGNYTCSCSPAWVGKDCTEPQFPCAEQPNPCGGDWPCQREPESEAGLSCNCHTKPGYIAKSDKEPQCIISDVCQALSPCKNGGTCQLKGNGTEYGCQCLPAWTGEDCEREENPCDRDPHLCGPGWQCGRNPNKPVGYTCGCNSRPGWRAVSDSDPRCEVSDACLAETPCQNGGVCTSRADQGYSCKCPPAWRGRNCTGPAQPCEDGEVDCGDGFQCSRNVSSPVGYSCNCADKPGWKQHSAHSPRCVLFDACLAGQPCENGGTCTPAPAGAYTCKCTAAWTGTNCSQPNDICATGASRCGAEWTCERDTSRPSGYNCGCDKKPGWKSISASEPQCQVADPCVALQPCRNGATCLATASDTYRCTCHPAWTGATCDQPLDPCTPAAPCGAGFQCSRDPTSPAGYMCGCDARPGWGVTSDEDPHCAVQDQCLANSPCQNGGTCVQGSAHHYQCECPHAWGGTSCELPRDPCETQRIVCGAGRTCSRDPASVAGYSCNCHTTPGWKANSDEDPTCVVDDVCLARSPCLNDGVCTSLEGGQFKCSCRGLWRGATCSEPRHPCREKALCGKRFACQLAPHSLAGYTCNCDAVPGYGPKSVPPTRPILRQRRRRAAASSDDDRLAAFARDLSDSWYSDLPPKLDAGGVSTSNANKKSTFIRLFSHQSDPQCVVTDVCLQRSPCQNGGSCTSLPHLGYSCSCTPAWTGKECNMPANPCEGTTEDLCGGPKTVGSCQRNPNSALGFSCGCSKTPGWEAKSDTDPHCIVTDQCLAKRPCKNGATCASQERAGYTCTCPPAWTGTTCEEPSSPCSDGSDLCGEEFTCARDPDSELGYSCGCDAKPGYERVSDSSPRCHMVDACLALQPCQNGATCLSAGEGQFNCSCAVGWGGPTCTQQLGTAEAGTGCDPTDPDCNTSVGVPSSGKIRIEIDTETLQQLLGGRQLAAGQLQQLQQLQRLQIDQKSAAGESEADATVGNMVSPNGRVAERVGVAHSDRKTAAGELETVSAVEQPIESGDDGEETEGEEETDSEGETSPAVEKTVMGPGDQLVSVKQKGPIKVHDVVKALAKLRGLYQRRSELESVPATAAERTWTESELCNALRSIEWDNQKQFRLSEADLQARRSFVKATRDELDALKERLSLNRAADTDRTARQPLLEQPSSPPERPQAPAKPTGGSSGGGYSRLREDEPPESPLQEQRQQQRRLAGEQQRHLDRIGQSVGTLRDMSQRLGTEVDDQSIMIEDITHEVDAAQGKVDTTMSRMMKVLRISNDKRQWTAIGVLSGIMLIVVLMFFFI</sequence>
<feature type="domain" description="EGF-like" evidence="17">
    <location>
        <begin position="2529"/>
        <end position="2567"/>
    </location>
</feature>
<evidence type="ECO:0000256" key="7">
    <source>
        <dbReference type="ARBA" id="ARBA00022737"/>
    </source>
</evidence>
<feature type="disulfide bond" evidence="13">
    <location>
        <begin position="438"/>
        <end position="447"/>
    </location>
</feature>
<keyword evidence="8 15" id="KW-1133">Transmembrane helix</keyword>
<feature type="domain" description="EGF-like" evidence="17">
    <location>
        <begin position="1209"/>
        <end position="1247"/>
    </location>
</feature>
<evidence type="ECO:0000256" key="15">
    <source>
        <dbReference type="SAM" id="Phobius"/>
    </source>
</evidence>
<keyword evidence="9" id="KW-0175">Coiled coil</keyword>
<feature type="domain" description="EGF-like" evidence="17">
    <location>
        <begin position="1928"/>
        <end position="1966"/>
    </location>
</feature>
<feature type="disulfide bond" evidence="13">
    <location>
        <begin position="1597"/>
        <end position="1606"/>
    </location>
</feature>
<dbReference type="PROSITE" id="PS01186">
    <property type="entry name" value="EGF_2"/>
    <property type="match status" value="2"/>
</dbReference>
<keyword evidence="20" id="KW-1185">Reference proteome</keyword>
<feature type="disulfide bond" evidence="13">
    <location>
        <begin position="613"/>
        <end position="622"/>
    </location>
</feature>
<dbReference type="GO" id="GO:0016192">
    <property type="term" value="P:vesicle-mediated transport"/>
    <property type="evidence" value="ECO:0007669"/>
    <property type="project" value="InterPro"/>
</dbReference>
<feature type="domain" description="EGF-like" evidence="17">
    <location>
        <begin position="2106"/>
        <end position="2144"/>
    </location>
</feature>
<feature type="domain" description="EGF-like" evidence="17">
    <location>
        <begin position="2283"/>
        <end position="2321"/>
    </location>
</feature>
<feature type="disulfide bond" evidence="13">
    <location>
        <begin position="2045"/>
        <end position="2054"/>
    </location>
</feature>
<feature type="domain" description="EGF-like" evidence="17">
    <location>
        <begin position="1477"/>
        <end position="1516"/>
    </location>
</feature>
<feature type="domain" description="EGF-like" evidence="17">
    <location>
        <begin position="2436"/>
        <end position="2474"/>
    </location>
</feature>
<evidence type="ECO:0000256" key="14">
    <source>
        <dbReference type="SAM" id="MobiDB-lite"/>
    </source>
</evidence>
<feature type="domain" description="T-SNARE coiled-coil homology" evidence="18">
    <location>
        <begin position="2964"/>
        <end position="3026"/>
    </location>
</feature>
<dbReference type="SMART" id="SM00397">
    <property type="entry name" value="t_SNARE"/>
    <property type="match status" value="1"/>
</dbReference>
<feature type="disulfide bond" evidence="13">
    <location>
        <begin position="260"/>
        <end position="269"/>
    </location>
</feature>
<feature type="domain" description="EGF-like" evidence="17">
    <location>
        <begin position="321"/>
        <end position="359"/>
    </location>
</feature>
<feature type="transmembrane region" description="Helical" evidence="15">
    <location>
        <begin position="3036"/>
        <end position="3055"/>
    </location>
</feature>
<feature type="domain" description="EGF-like" evidence="17">
    <location>
        <begin position="1749"/>
        <end position="1787"/>
    </location>
</feature>
<keyword evidence="5 15" id="KW-0812">Transmembrane</keyword>
<evidence type="ECO:0000313" key="19">
    <source>
        <dbReference type="EMBL" id="KAF0299493.1"/>
    </source>
</evidence>
<evidence type="ECO:0000259" key="17">
    <source>
        <dbReference type="PROSITE" id="PS50026"/>
    </source>
</evidence>
<feature type="disulfide bond" evidence="13">
    <location>
        <begin position="1956"/>
        <end position="1965"/>
    </location>
</feature>
<feature type="domain" description="EGF-like" evidence="17">
    <location>
        <begin position="1660"/>
        <end position="1698"/>
    </location>
</feature>
<accession>A0A6A4W0P8</accession>
<evidence type="ECO:0000256" key="3">
    <source>
        <dbReference type="ARBA" id="ARBA00022448"/>
    </source>
</evidence>
<dbReference type="Pfam" id="PF12661">
    <property type="entry name" value="hEGF"/>
    <property type="match status" value="8"/>
</dbReference>
<dbReference type="CDD" id="cd21443">
    <property type="entry name" value="SNARE_NTD_STX6_STX10"/>
    <property type="match status" value="1"/>
</dbReference>
<comment type="caution">
    <text evidence="19">The sequence shown here is derived from an EMBL/GenBank/DDBJ whole genome shotgun (WGS) entry which is preliminary data.</text>
</comment>
<dbReference type="PROSITE" id="PS00022">
    <property type="entry name" value="EGF_1"/>
    <property type="match status" value="27"/>
</dbReference>
<feature type="domain" description="EGF-like" evidence="17">
    <location>
        <begin position="1838"/>
        <end position="1877"/>
    </location>
</feature>
<keyword evidence="11 13" id="KW-1015">Disulfide bond</keyword>
<name>A0A6A4W0P8_AMPAM</name>
<dbReference type="Proteomes" id="UP000440578">
    <property type="component" value="Unassembled WGS sequence"/>
</dbReference>
<proteinExistence type="inferred from homology"/>
<feature type="domain" description="EGF-like" evidence="17">
    <location>
        <begin position="766"/>
        <end position="806"/>
    </location>
</feature>
<feature type="disulfide bond" evidence="13">
    <location>
        <begin position="1867"/>
        <end position="1876"/>
    </location>
</feature>
<feature type="disulfide bond" evidence="13">
    <location>
        <begin position="2134"/>
        <end position="2143"/>
    </location>
</feature>
<feature type="domain" description="EGF-like" evidence="17">
    <location>
        <begin position="856"/>
        <end position="893"/>
    </location>
</feature>
<dbReference type="InterPro" id="IPR000727">
    <property type="entry name" value="T_SNARE_dom"/>
</dbReference>
<feature type="domain" description="EGF-like" evidence="17">
    <location>
        <begin position="2194"/>
        <end position="2232"/>
    </location>
</feature>
<protein>
    <submittedName>
        <fullName evidence="19">Neurogenic locus notch 1</fullName>
    </submittedName>
</protein>
<feature type="disulfide bond" evidence="13">
    <location>
        <begin position="1487"/>
        <end position="1504"/>
    </location>
</feature>
<feature type="disulfide bond" evidence="13">
    <location>
        <begin position="2464"/>
        <end position="2473"/>
    </location>
</feature>
<dbReference type="InterPro" id="IPR013032">
    <property type="entry name" value="EGF-like_CS"/>
</dbReference>
<dbReference type="SUPFAM" id="SSF58038">
    <property type="entry name" value="SNARE fusion complex"/>
    <property type="match status" value="1"/>
</dbReference>
<feature type="compositionally biased region" description="Basic and acidic residues" evidence="14">
    <location>
        <begin position="2966"/>
        <end position="2976"/>
    </location>
</feature>
<evidence type="ECO:0000256" key="5">
    <source>
        <dbReference type="ARBA" id="ARBA00022692"/>
    </source>
</evidence>
<dbReference type="FunFam" id="2.10.25.10:FF:000173">
    <property type="entry name" value="Neurogenic locus notch protein 2"/>
    <property type="match status" value="3"/>
</dbReference>
<feature type="compositionally biased region" description="Low complexity" evidence="14">
    <location>
        <begin position="2955"/>
        <end position="2965"/>
    </location>
</feature>
<dbReference type="SUPFAM" id="SSF57196">
    <property type="entry name" value="EGF/Laminin"/>
    <property type="match status" value="21"/>
</dbReference>
<keyword evidence="7" id="KW-0677">Repeat</keyword>